<dbReference type="RefSeq" id="WP_087655997.1">
    <property type="nucleotide sequence ID" value="NZ_FCOL02000008.1"/>
</dbReference>
<evidence type="ECO:0000313" key="1">
    <source>
        <dbReference type="EMBL" id="SAL45570.1"/>
    </source>
</evidence>
<dbReference type="AlphaFoldDB" id="A0A158HPF7"/>
<dbReference type="EMBL" id="FCOL02000008">
    <property type="protein sequence ID" value="SAL45570.1"/>
    <property type="molecule type" value="Genomic_DNA"/>
</dbReference>
<protein>
    <submittedName>
        <fullName evidence="1">Uncharacterized protein</fullName>
    </submittedName>
</protein>
<evidence type="ECO:0000313" key="2">
    <source>
        <dbReference type="Proteomes" id="UP000054925"/>
    </source>
</evidence>
<reference evidence="1" key="1">
    <citation type="submission" date="2016-01" db="EMBL/GenBank/DDBJ databases">
        <authorList>
            <person name="Peeters C."/>
        </authorList>
    </citation>
    <scope>NUCLEOTIDE SEQUENCE [LARGE SCALE GENOMIC DNA]</scope>
    <source>
        <strain evidence="1">LMG 22937</strain>
    </source>
</reference>
<gene>
    <name evidence="1" type="ORF">AWB67_01926</name>
</gene>
<sequence length="255" mass="28093">MKAIPQPKTEQIVERINALQTASPYYIDPSTVTPLVREWRAIKREIDALMTVDACSAWELTGAWKGLTGDFDDTEEAFRNSVALGNTGTNEVNRMINRLNLGKFQAGQDIYARVGAPELGQFTLALREGFAAGAIAQAARFIARAEKMQIEWDMEEADDLLQAHAILLDAGISDEQIASHLDVAGTVLRRHRIRPIIVPLVTSADGLFHGVTYSLTVPVPALEAFEMNVELAEAENQAGLKKDVTFDVVFEEVRV</sequence>
<keyword evidence="2" id="KW-1185">Reference proteome</keyword>
<proteinExistence type="predicted"/>
<accession>A0A158HPF7</accession>
<dbReference type="OrthoDB" id="9006083at2"/>
<organism evidence="1 2">
    <name type="scientific">Caballeronia terrestris</name>
    <dbReference type="NCBI Taxonomy" id="1226301"/>
    <lineage>
        <taxon>Bacteria</taxon>
        <taxon>Pseudomonadati</taxon>
        <taxon>Pseudomonadota</taxon>
        <taxon>Betaproteobacteria</taxon>
        <taxon>Burkholderiales</taxon>
        <taxon>Burkholderiaceae</taxon>
        <taxon>Caballeronia</taxon>
    </lineage>
</organism>
<dbReference type="Proteomes" id="UP000054925">
    <property type="component" value="Unassembled WGS sequence"/>
</dbReference>
<name>A0A158HPF7_9BURK</name>
<comment type="caution">
    <text evidence="1">The sequence shown here is derived from an EMBL/GenBank/DDBJ whole genome shotgun (WGS) entry which is preliminary data.</text>
</comment>